<dbReference type="AlphaFoldDB" id="A0A5B0GTF0"/>
<protein>
    <submittedName>
        <fullName evidence="1">Uncharacterized protein</fullName>
    </submittedName>
</protein>
<keyword evidence="2" id="KW-1185">Reference proteome</keyword>
<evidence type="ECO:0000313" key="2">
    <source>
        <dbReference type="Proteomes" id="UP000325273"/>
    </source>
</evidence>
<comment type="caution">
    <text evidence="1">The sequence shown here is derived from an EMBL/GenBank/DDBJ whole genome shotgun (WGS) entry which is preliminary data.</text>
</comment>
<name>A0A5B0GTF0_9BURK</name>
<evidence type="ECO:0000313" key="1">
    <source>
        <dbReference type="EMBL" id="KAA1006196.1"/>
    </source>
</evidence>
<dbReference type="Proteomes" id="UP000325273">
    <property type="component" value="Unassembled WGS sequence"/>
</dbReference>
<dbReference type="RefSeq" id="WP_149672847.1">
    <property type="nucleotide sequence ID" value="NZ_VTUZ01000020.1"/>
</dbReference>
<accession>A0A5B0GTF0</accession>
<reference evidence="1 2" key="1">
    <citation type="submission" date="2019-08" db="EMBL/GenBank/DDBJ databases">
        <title>Paraburkholderia sp. DCY113.</title>
        <authorList>
            <person name="Kang J."/>
        </authorList>
    </citation>
    <scope>NUCLEOTIDE SEQUENCE [LARGE SCALE GENOMIC DNA]</scope>
    <source>
        <strain evidence="1 2">DCY113</strain>
    </source>
</reference>
<organism evidence="1 2">
    <name type="scientific">Paraburkholderia panacisoli</name>
    <dbReference type="NCBI Taxonomy" id="2603818"/>
    <lineage>
        <taxon>Bacteria</taxon>
        <taxon>Pseudomonadati</taxon>
        <taxon>Pseudomonadota</taxon>
        <taxon>Betaproteobacteria</taxon>
        <taxon>Burkholderiales</taxon>
        <taxon>Burkholderiaceae</taxon>
        <taxon>Paraburkholderia</taxon>
    </lineage>
</organism>
<gene>
    <name evidence="1" type="ORF">FVF58_26800</name>
</gene>
<sequence length="105" mass="11887">MTQQYAKSRTGHASWMTFGFNLEVVDVNGFIAKIPVAAMIGGKRQNVFATVMFAVSRRTGAVVGYEIEMRHEKADSFRRRIVSVYIPKAERAQQLGLTNTRRLLH</sequence>
<dbReference type="EMBL" id="VTUZ01000020">
    <property type="protein sequence ID" value="KAA1006196.1"/>
    <property type="molecule type" value="Genomic_DNA"/>
</dbReference>
<proteinExistence type="predicted"/>